<dbReference type="AlphaFoldDB" id="A0A3S4WLW5"/>
<reference evidence="1 2" key="1">
    <citation type="submission" date="2018-12" db="EMBL/GenBank/DDBJ databases">
        <authorList>
            <consortium name="Pathogen Informatics"/>
        </authorList>
    </citation>
    <scope>NUCLEOTIDE SEQUENCE [LARGE SCALE GENOMIC DNA]</scope>
    <source>
        <strain evidence="1 2">NCTC10036</strain>
    </source>
</reference>
<gene>
    <name evidence="1" type="ORF">NCTC10036_03442</name>
</gene>
<dbReference type="Proteomes" id="UP000281904">
    <property type="component" value="Chromosome"/>
</dbReference>
<dbReference type="RefSeq" id="WP_269471790.1">
    <property type="nucleotide sequence ID" value="NZ_CP110227.1"/>
</dbReference>
<accession>A0A3S4WLW5</accession>
<proteinExistence type="predicted"/>
<sequence length="43" mass="4834">MQNTQTNQKADTVSSKKQEATFTLNVKKKANQEERRALGALVK</sequence>
<dbReference type="EMBL" id="LR134493">
    <property type="protein sequence ID" value="VEI68827.1"/>
    <property type="molecule type" value="Genomic_DNA"/>
</dbReference>
<organism evidence="1 2">
    <name type="scientific">Serratia rubidaea</name>
    <name type="common">Serratia marinorubra</name>
    <dbReference type="NCBI Taxonomy" id="61652"/>
    <lineage>
        <taxon>Bacteria</taxon>
        <taxon>Pseudomonadati</taxon>
        <taxon>Pseudomonadota</taxon>
        <taxon>Gammaproteobacteria</taxon>
        <taxon>Enterobacterales</taxon>
        <taxon>Yersiniaceae</taxon>
        <taxon>Serratia</taxon>
    </lineage>
</organism>
<evidence type="ECO:0000313" key="1">
    <source>
        <dbReference type="EMBL" id="VEI68827.1"/>
    </source>
</evidence>
<evidence type="ECO:0000313" key="2">
    <source>
        <dbReference type="Proteomes" id="UP000281904"/>
    </source>
</evidence>
<name>A0A3S4WLW5_SERRU</name>
<protein>
    <submittedName>
        <fullName evidence="1">Uncharacterized protein</fullName>
    </submittedName>
</protein>